<dbReference type="EMBL" id="VMNX01000129">
    <property type="protein sequence ID" value="MPY52275.1"/>
    <property type="molecule type" value="Genomic_DNA"/>
</dbReference>
<feature type="domain" description="HTH cro/C1-type" evidence="1">
    <location>
        <begin position="18"/>
        <end position="73"/>
    </location>
</feature>
<evidence type="ECO:0000313" key="2">
    <source>
        <dbReference type="EMBL" id="MPY52275.1"/>
    </source>
</evidence>
<name>A0A5N8X1D4_9ACTN</name>
<dbReference type="InterPro" id="IPR001387">
    <property type="entry name" value="Cro/C1-type_HTH"/>
</dbReference>
<accession>A0A5N8X1D4</accession>
<organism evidence="2 3">
    <name type="scientific">Streptomyces acidicola</name>
    <dbReference type="NCBI Taxonomy" id="2596892"/>
    <lineage>
        <taxon>Bacteria</taxon>
        <taxon>Bacillati</taxon>
        <taxon>Actinomycetota</taxon>
        <taxon>Actinomycetes</taxon>
        <taxon>Kitasatosporales</taxon>
        <taxon>Streptomycetaceae</taxon>
        <taxon>Streptomyces</taxon>
    </lineage>
</organism>
<evidence type="ECO:0000259" key="1">
    <source>
        <dbReference type="PROSITE" id="PS50943"/>
    </source>
</evidence>
<dbReference type="Pfam" id="PF13560">
    <property type="entry name" value="HTH_31"/>
    <property type="match status" value="1"/>
</dbReference>
<dbReference type="Pfam" id="PF19054">
    <property type="entry name" value="DUF5753"/>
    <property type="match status" value="1"/>
</dbReference>
<reference evidence="2 3" key="1">
    <citation type="submission" date="2019-09" db="EMBL/GenBank/DDBJ databases">
        <authorList>
            <person name="Duangmal K."/>
            <person name="Teo W.F.A."/>
            <person name="Lipun K."/>
        </authorList>
    </citation>
    <scope>NUCLEOTIDE SEQUENCE [LARGE SCALE GENOMIC DNA]</scope>
    <source>
        <strain evidence="2 3">K1PN6</strain>
    </source>
</reference>
<dbReference type="PROSITE" id="PS50943">
    <property type="entry name" value="HTH_CROC1"/>
    <property type="match status" value="1"/>
</dbReference>
<dbReference type="GO" id="GO:0003677">
    <property type="term" value="F:DNA binding"/>
    <property type="evidence" value="ECO:0007669"/>
    <property type="project" value="InterPro"/>
</dbReference>
<dbReference type="RefSeq" id="WP_152866503.1">
    <property type="nucleotide sequence ID" value="NZ_VMNX01000129.1"/>
</dbReference>
<dbReference type="InterPro" id="IPR010982">
    <property type="entry name" value="Lambda_DNA-bd_dom_sf"/>
</dbReference>
<comment type="caution">
    <text evidence="2">The sequence shown here is derived from an EMBL/GenBank/DDBJ whole genome shotgun (WGS) entry which is preliminary data.</text>
</comment>
<protein>
    <submittedName>
        <fullName evidence="2">Helix-turn-helix transcriptional regulator</fullName>
    </submittedName>
</protein>
<dbReference type="Proteomes" id="UP000373149">
    <property type="component" value="Unassembled WGS sequence"/>
</dbReference>
<proteinExistence type="predicted"/>
<dbReference type="Gene3D" id="1.10.260.40">
    <property type="entry name" value="lambda repressor-like DNA-binding domains"/>
    <property type="match status" value="1"/>
</dbReference>
<dbReference type="CDD" id="cd00093">
    <property type="entry name" value="HTH_XRE"/>
    <property type="match status" value="1"/>
</dbReference>
<dbReference type="InterPro" id="IPR043917">
    <property type="entry name" value="DUF5753"/>
</dbReference>
<keyword evidence="3" id="KW-1185">Reference proteome</keyword>
<sequence length="300" mass="33592">MALRLHITERQRRLGIELRKLREAAGLNLADAAALIDMGRPHLNHIEAARTAIPAERLRELARGYGCTSAPYIDALVRMAESNGKGWWSEYRKVMPARAIDLAELEDSTTEIASYETLLIPGLLQTEPYMRALFESARPDATTVEIDTLVRFRLARQRIHTGERPPRLHAIIHEAALHMVIGGPHIMRGQLAHLIRAAAHQHVTIQVLPFDRAHHTWVSAPFLFLSPGVPGLETVFIEHPAAALNLHEAQDLDHYRAAVDTLARNALPSIVPAASPDRHEERDSWGLVQHVLYTHRGALR</sequence>
<evidence type="ECO:0000313" key="3">
    <source>
        <dbReference type="Proteomes" id="UP000373149"/>
    </source>
</evidence>
<dbReference type="SUPFAM" id="SSF47413">
    <property type="entry name" value="lambda repressor-like DNA-binding domains"/>
    <property type="match status" value="1"/>
</dbReference>
<gene>
    <name evidence="2" type="ORF">FPZ41_28365</name>
</gene>
<dbReference type="SMART" id="SM00530">
    <property type="entry name" value="HTH_XRE"/>
    <property type="match status" value="1"/>
</dbReference>
<dbReference type="AlphaFoldDB" id="A0A5N8X1D4"/>